<evidence type="ECO:0000313" key="1">
    <source>
        <dbReference type="EMBL" id="SEG69733.1"/>
    </source>
</evidence>
<gene>
    <name evidence="1" type="ORF">SAMN05421819_4375</name>
</gene>
<dbReference type="RefSeq" id="WP_103935210.1">
    <property type="nucleotide sequence ID" value="NZ_FNVA01000009.1"/>
</dbReference>
<reference evidence="1 2" key="1">
    <citation type="submission" date="2016-10" db="EMBL/GenBank/DDBJ databases">
        <authorList>
            <person name="de Groot N.N."/>
        </authorList>
    </citation>
    <scope>NUCLEOTIDE SEQUENCE [LARGE SCALE GENOMIC DNA]</scope>
    <source>
        <strain evidence="1 2">DSM 22489</strain>
    </source>
</reference>
<protein>
    <submittedName>
        <fullName evidence="1">Uncharacterized protein</fullName>
    </submittedName>
</protein>
<accession>A0A1H6CA12</accession>
<dbReference type="EMBL" id="FNVA01000009">
    <property type="protein sequence ID" value="SEG69733.1"/>
    <property type="molecule type" value="Genomic_DNA"/>
</dbReference>
<dbReference type="OrthoDB" id="5510805at2"/>
<evidence type="ECO:0000313" key="2">
    <source>
        <dbReference type="Proteomes" id="UP000236728"/>
    </source>
</evidence>
<dbReference type="Proteomes" id="UP000236728">
    <property type="component" value="Unassembled WGS sequence"/>
</dbReference>
<organism evidence="1 2">
    <name type="scientific">Bryocella elongata</name>
    <dbReference type="NCBI Taxonomy" id="863522"/>
    <lineage>
        <taxon>Bacteria</taxon>
        <taxon>Pseudomonadati</taxon>
        <taxon>Acidobacteriota</taxon>
        <taxon>Terriglobia</taxon>
        <taxon>Terriglobales</taxon>
        <taxon>Acidobacteriaceae</taxon>
        <taxon>Bryocella</taxon>
    </lineage>
</organism>
<dbReference type="AlphaFoldDB" id="A0A1H6CA12"/>
<sequence length="174" mass="19314">MATNEQISLGRAKNAVLSYFERRMSVPKIYLDAGWADGHVDVLAIDRDGVGDVHAALLFLERRFPDGLLDIAHDGRVVQSLMEKFTTVPAHFKYIVAVDPNPVGAGRFDLADRHVDTSFAPDGIGRVGFLAIEIFEDGEVATRLVIKPERFRAKVAPQVDSYIQNHAADWEIRA</sequence>
<keyword evidence="2" id="KW-1185">Reference proteome</keyword>
<proteinExistence type="predicted"/>
<name>A0A1H6CA12_9BACT</name>